<protein>
    <submittedName>
        <fullName evidence="2">Uncharacterized protein</fullName>
    </submittedName>
</protein>
<feature type="transmembrane region" description="Helical" evidence="1">
    <location>
        <begin position="44"/>
        <end position="68"/>
    </location>
</feature>
<keyword evidence="3" id="KW-1185">Reference proteome</keyword>
<dbReference type="KEGG" id="shi:Shel_18000"/>
<sequence length="75" mass="7819">MELSSNERFAKDLRAVASIVSLALVSSAFILGCCILGASEVSPGFGGVPIIGIIGLGFSLVSVVYIFIKGRPYLK</sequence>
<keyword evidence="1" id="KW-0812">Transmembrane</keyword>
<name>C7N7D4_SLAHD</name>
<proteinExistence type="predicted"/>
<dbReference type="AlphaFoldDB" id="C7N7D4"/>
<reference evidence="2 3" key="1">
    <citation type="journal article" date="2009" name="Stand. Genomic Sci.">
        <title>Complete genome sequence of Slackia heliotrinireducens type strain (RHS 1).</title>
        <authorList>
            <person name="Pukall R."/>
            <person name="Lapidus A."/>
            <person name="Nolan M."/>
            <person name="Copeland A."/>
            <person name="Glavina Del Rio T."/>
            <person name="Lucas S."/>
            <person name="Chen F."/>
            <person name="Tice H."/>
            <person name="Cheng J.F."/>
            <person name="Chertkov O."/>
            <person name="Bruce D."/>
            <person name="Goodwin L."/>
            <person name="Kuske C."/>
            <person name="Brettin T."/>
            <person name="Detter J.C."/>
            <person name="Han C."/>
            <person name="Pitluck S."/>
            <person name="Pati A."/>
            <person name="Mavrommatis K."/>
            <person name="Ivanova N."/>
            <person name="Ovchinnikova G."/>
            <person name="Chen A."/>
            <person name="Palaniappan K."/>
            <person name="Schneider S."/>
            <person name="Rohde M."/>
            <person name="Chain P."/>
            <person name="D'haeseleer P."/>
            <person name="Goker M."/>
            <person name="Bristow J."/>
            <person name="Eisen J.A."/>
            <person name="Markowitz V."/>
            <person name="Kyrpides N.C."/>
            <person name="Klenk H.P."/>
            <person name="Hugenholtz P."/>
        </authorList>
    </citation>
    <scope>NUCLEOTIDE SEQUENCE [LARGE SCALE GENOMIC DNA]</scope>
    <source>
        <strain evidence="3">ATCC 29202 / DSM 20476 / NCTC 11029 / RHS 1</strain>
    </source>
</reference>
<dbReference type="EMBL" id="CP001684">
    <property type="protein sequence ID" value="ACV22819.1"/>
    <property type="molecule type" value="Genomic_DNA"/>
</dbReference>
<keyword evidence="1" id="KW-0472">Membrane</keyword>
<feature type="transmembrane region" description="Helical" evidence="1">
    <location>
        <begin position="12"/>
        <end position="38"/>
    </location>
</feature>
<accession>C7N7D4</accession>
<keyword evidence="1" id="KW-1133">Transmembrane helix</keyword>
<organism evidence="2 3">
    <name type="scientific">Slackia heliotrinireducens (strain ATCC 29202 / DSM 20476 / NCTC 11029 / RHS 1)</name>
    <name type="common">Peptococcus heliotrinreducens</name>
    <dbReference type="NCBI Taxonomy" id="471855"/>
    <lineage>
        <taxon>Bacteria</taxon>
        <taxon>Bacillati</taxon>
        <taxon>Actinomycetota</taxon>
        <taxon>Coriobacteriia</taxon>
        <taxon>Eggerthellales</taxon>
        <taxon>Eggerthellaceae</taxon>
        <taxon>Slackia</taxon>
    </lineage>
</organism>
<evidence type="ECO:0000313" key="3">
    <source>
        <dbReference type="Proteomes" id="UP000002026"/>
    </source>
</evidence>
<dbReference type="HOGENOM" id="CLU_2669106_0_0_11"/>
<evidence type="ECO:0000256" key="1">
    <source>
        <dbReference type="SAM" id="Phobius"/>
    </source>
</evidence>
<gene>
    <name evidence="2" type="ordered locus">Shel_18000</name>
</gene>
<evidence type="ECO:0000313" key="2">
    <source>
        <dbReference type="EMBL" id="ACV22819.1"/>
    </source>
</evidence>
<dbReference type="Proteomes" id="UP000002026">
    <property type="component" value="Chromosome"/>
</dbReference>